<evidence type="ECO:0000313" key="1">
    <source>
        <dbReference type="EMBL" id="EWC43971.1"/>
    </source>
</evidence>
<protein>
    <submittedName>
        <fullName evidence="1">Uncharacterized protein</fullName>
    </submittedName>
</protein>
<dbReference type="EMBL" id="KI966448">
    <property type="protein sequence ID" value="EWC43971.1"/>
    <property type="molecule type" value="Genomic_DNA"/>
</dbReference>
<proteinExistence type="predicted"/>
<organism evidence="1 2">
    <name type="scientific">Drechslerella stenobrocha 248</name>
    <dbReference type="NCBI Taxonomy" id="1043628"/>
    <lineage>
        <taxon>Eukaryota</taxon>
        <taxon>Fungi</taxon>
        <taxon>Dikarya</taxon>
        <taxon>Ascomycota</taxon>
        <taxon>Pezizomycotina</taxon>
        <taxon>Orbiliomycetes</taxon>
        <taxon>Orbiliales</taxon>
        <taxon>Orbiliaceae</taxon>
        <taxon>Drechslerella</taxon>
    </lineage>
</organism>
<accession>W7HJ87</accession>
<name>W7HJ87_9PEZI</name>
<dbReference type="Proteomes" id="UP000024837">
    <property type="component" value="Unassembled WGS sequence"/>
</dbReference>
<keyword evidence="2" id="KW-1185">Reference proteome</keyword>
<sequence>MSMHLAPPAAQIIEYKMVFVNSLDATADNSPTTTGSFTTFHDPFLDPIGTIGQCCSIKDVAPHILREARREMDKVQAQEHGGGTKWFTDDRVYVKEPNFVFCMIKVLDSAVCKPPMFQLPPHTPQLAPIAATGSSGGCACCYERVHGQAPAQRTSQQAIPSDFNDVDMSSASSLLSQDPQALQDLFASVASEATTAVHRQRCQ</sequence>
<dbReference type="AlphaFoldDB" id="W7HJ87"/>
<reference evidence="1 2" key="1">
    <citation type="submission" date="2013-05" db="EMBL/GenBank/DDBJ databases">
        <title>Drechslerella stenobrocha genome reveals carnivorous origination and mechanical trapping mechanism of predatory fungi.</title>
        <authorList>
            <person name="Liu X."/>
            <person name="Zhang W."/>
            <person name="Liu K."/>
        </authorList>
    </citation>
    <scope>NUCLEOTIDE SEQUENCE [LARGE SCALE GENOMIC DNA]</scope>
    <source>
        <strain evidence="1 2">248</strain>
    </source>
</reference>
<dbReference type="OrthoDB" id="10670860at2759"/>
<evidence type="ECO:0000313" key="2">
    <source>
        <dbReference type="Proteomes" id="UP000024837"/>
    </source>
</evidence>
<gene>
    <name evidence="1" type="ORF">DRE_01323</name>
</gene>
<dbReference type="HOGENOM" id="CLU_1348908_0_0_1"/>